<dbReference type="Pfam" id="PF11885">
    <property type="entry name" value="DUF3405"/>
    <property type="match status" value="1"/>
</dbReference>
<dbReference type="InterPro" id="IPR021822">
    <property type="entry name" value="DUF3405"/>
</dbReference>
<dbReference type="EMBL" id="JAACFV010000006">
    <property type="protein sequence ID" value="KAF7513318.1"/>
    <property type="molecule type" value="Genomic_DNA"/>
</dbReference>
<reference evidence="1" key="1">
    <citation type="submission" date="2020-02" db="EMBL/GenBank/DDBJ databases">
        <authorList>
            <person name="Palmer J.M."/>
        </authorList>
    </citation>
    <scope>NUCLEOTIDE SEQUENCE</scope>
    <source>
        <strain evidence="1">EPUS1.4</strain>
        <tissue evidence="1">Thallus</tissue>
    </source>
</reference>
<dbReference type="PANTHER" id="PTHR36205:SF1">
    <property type="entry name" value="MAJOR FACILITATOR SUPERFAMILY TRANSPORTER"/>
    <property type="match status" value="1"/>
</dbReference>
<name>A0A8H7AQC4_9EURO</name>
<sequence>MFSEMWPASCALHHGLKAVYAPHAEYIDRRWPTKYLEATFNAGRNGASGGARTAVFGDPEHNFRGTTWYYNAGFPEVLWHRWLGYRFHNAGGEEYEVSGVGERGGGEGRMCLPAMLLHPVKRVELVVEGLRD</sequence>
<comment type="caution">
    <text evidence="1">The sequence shown here is derived from an EMBL/GenBank/DDBJ whole genome shotgun (WGS) entry which is preliminary data.</text>
</comment>
<dbReference type="PANTHER" id="PTHR36205">
    <property type="entry name" value="CHROMOSOME 19, WHOLE GENOME SHOTGUN SEQUENCE"/>
    <property type="match status" value="1"/>
</dbReference>
<dbReference type="AlphaFoldDB" id="A0A8H7AQC4"/>
<dbReference type="Proteomes" id="UP000606974">
    <property type="component" value="Unassembled WGS sequence"/>
</dbReference>
<protein>
    <submittedName>
        <fullName evidence="1">Uncharacterized protein</fullName>
    </submittedName>
</protein>
<keyword evidence="2" id="KW-1185">Reference proteome</keyword>
<proteinExistence type="predicted"/>
<dbReference type="OrthoDB" id="3353407at2759"/>
<organism evidence="1 2">
    <name type="scientific">Endocarpon pusillum</name>
    <dbReference type="NCBI Taxonomy" id="364733"/>
    <lineage>
        <taxon>Eukaryota</taxon>
        <taxon>Fungi</taxon>
        <taxon>Dikarya</taxon>
        <taxon>Ascomycota</taxon>
        <taxon>Pezizomycotina</taxon>
        <taxon>Eurotiomycetes</taxon>
        <taxon>Chaetothyriomycetidae</taxon>
        <taxon>Verrucariales</taxon>
        <taxon>Verrucariaceae</taxon>
        <taxon>Endocarpon</taxon>
    </lineage>
</organism>
<evidence type="ECO:0000313" key="1">
    <source>
        <dbReference type="EMBL" id="KAF7513318.1"/>
    </source>
</evidence>
<evidence type="ECO:0000313" key="2">
    <source>
        <dbReference type="Proteomes" id="UP000606974"/>
    </source>
</evidence>
<accession>A0A8H7AQC4</accession>
<gene>
    <name evidence="1" type="ORF">GJ744_009739</name>
</gene>